<reference evidence="4 5" key="1">
    <citation type="submission" date="2019-02" db="EMBL/GenBank/DDBJ databases">
        <title>Deep-cultivation of Planctomycetes and their phenomic and genomic characterization uncovers novel biology.</title>
        <authorList>
            <person name="Wiegand S."/>
            <person name="Jogler M."/>
            <person name="Boedeker C."/>
            <person name="Pinto D."/>
            <person name="Vollmers J."/>
            <person name="Rivas-Marin E."/>
            <person name="Kohn T."/>
            <person name="Peeters S.H."/>
            <person name="Heuer A."/>
            <person name="Rast P."/>
            <person name="Oberbeckmann S."/>
            <person name="Bunk B."/>
            <person name="Jeske O."/>
            <person name="Meyerdierks A."/>
            <person name="Storesund J.E."/>
            <person name="Kallscheuer N."/>
            <person name="Luecker S."/>
            <person name="Lage O.M."/>
            <person name="Pohl T."/>
            <person name="Merkel B.J."/>
            <person name="Hornburger P."/>
            <person name="Mueller R.-W."/>
            <person name="Bruemmer F."/>
            <person name="Labrenz M."/>
            <person name="Spormann A.M."/>
            <person name="Op Den Camp H."/>
            <person name="Overmann J."/>
            <person name="Amann R."/>
            <person name="Jetten M.S.M."/>
            <person name="Mascher T."/>
            <person name="Medema M.H."/>
            <person name="Devos D.P."/>
            <person name="Kaster A.-K."/>
            <person name="Ovreas L."/>
            <person name="Rohde M."/>
            <person name="Galperin M.Y."/>
            <person name="Jogler C."/>
        </authorList>
    </citation>
    <scope>NUCLEOTIDE SEQUENCE [LARGE SCALE GENOMIC DNA]</scope>
    <source>
        <strain evidence="4 5">KOR34</strain>
    </source>
</reference>
<accession>A0A5C5VG56</accession>
<dbReference type="EC" id="1.1.1.205" evidence="4"/>
<dbReference type="EMBL" id="SIHJ01000001">
    <property type="protein sequence ID" value="TWT37658.1"/>
    <property type="molecule type" value="Genomic_DNA"/>
</dbReference>
<dbReference type="InterPro" id="IPR051257">
    <property type="entry name" value="Diverse_CBS-Domain"/>
</dbReference>
<gene>
    <name evidence="4" type="primary">guaB_2</name>
    <name evidence="4" type="ORF">KOR34_26160</name>
</gene>
<dbReference type="SMART" id="SM00116">
    <property type="entry name" value="CBS"/>
    <property type="match status" value="2"/>
</dbReference>
<dbReference type="InterPro" id="IPR000644">
    <property type="entry name" value="CBS_dom"/>
</dbReference>
<keyword evidence="4" id="KW-0560">Oxidoreductase</keyword>
<proteinExistence type="predicted"/>
<comment type="caution">
    <text evidence="4">The sequence shown here is derived from an EMBL/GenBank/DDBJ whole genome shotgun (WGS) entry which is preliminary data.</text>
</comment>
<evidence type="ECO:0000313" key="4">
    <source>
        <dbReference type="EMBL" id="TWT37658.1"/>
    </source>
</evidence>
<dbReference type="RefSeq" id="WP_146564977.1">
    <property type="nucleotide sequence ID" value="NZ_SIHJ01000001.1"/>
</dbReference>
<evidence type="ECO:0000256" key="1">
    <source>
        <dbReference type="ARBA" id="ARBA00023122"/>
    </source>
</evidence>
<dbReference type="GO" id="GO:0003938">
    <property type="term" value="F:IMP dehydrogenase activity"/>
    <property type="evidence" value="ECO:0007669"/>
    <property type="project" value="UniProtKB-EC"/>
</dbReference>
<feature type="domain" description="CBS" evidence="3">
    <location>
        <begin position="77"/>
        <end position="134"/>
    </location>
</feature>
<organism evidence="4 5">
    <name type="scientific">Posidoniimonas corsicana</name>
    <dbReference type="NCBI Taxonomy" id="1938618"/>
    <lineage>
        <taxon>Bacteria</taxon>
        <taxon>Pseudomonadati</taxon>
        <taxon>Planctomycetota</taxon>
        <taxon>Planctomycetia</taxon>
        <taxon>Pirellulales</taxon>
        <taxon>Lacipirellulaceae</taxon>
        <taxon>Posidoniimonas</taxon>
    </lineage>
</organism>
<dbReference type="PANTHER" id="PTHR43080">
    <property type="entry name" value="CBS DOMAIN-CONTAINING PROTEIN CBSX3, MITOCHONDRIAL"/>
    <property type="match status" value="1"/>
</dbReference>
<evidence type="ECO:0000256" key="2">
    <source>
        <dbReference type="PROSITE-ProRule" id="PRU00703"/>
    </source>
</evidence>
<dbReference type="Proteomes" id="UP000316714">
    <property type="component" value="Unassembled WGS sequence"/>
</dbReference>
<dbReference type="PANTHER" id="PTHR43080:SF26">
    <property type="entry name" value="REGULATORY PROTEIN"/>
    <property type="match status" value="1"/>
</dbReference>
<dbReference type="InterPro" id="IPR046342">
    <property type="entry name" value="CBS_dom_sf"/>
</dbReference>
<dbReference type="AlphaFoldDB" id="A0A5C5VG56"/>
<dbReference type="InterPro" id="IPR044729">
    <property type="entry name" value="CBS_bac"/>
</dbReference>
<evidence type="ECO:0000313" key="5">
    <source>
        <dbReference type="Proteomes" id="UP000316714"/>
    </source>
</evidence>
<keyword evidence="1 2" id="KW-0129">CBS domain</keyword>
<feature type="domain" description="CBS" evidence="3">
    <location>
        <begin position="10"/>
        <end position="70"/>
    </location>
</feature>
<evidence type="ECO:0000259" key="3">
    <source>
        <dbReference type="PROSITE" id="PS51371"/>
    </source>
</evidence>
<dbReference type="CDD" id="cd04629">
    <property type="entry name" value="CBS_pair_bac"/>
    <property type="match status" value="1"/>
</dbReference>
<dbReference type="SUPFAM" id="SSF54631">
    <property type="entry name" value="CBS-domain pair"/>
    <property type="match status" value="1"/>
</dbReference>
<dbReference type="Pfam" id="PF00571">
    <property type="entry name" value="CBS"/>
    <property type="match status" value="2"/>
</dbReference>
<sequence>MTSITANDIMVKRLITLNPDMDVHDAVKLLLKNRISGAPVVDASGAYLGVFSERCCLGAILDAAYEQLPTHRVGAFMDTEAKTISADTQLLSIAQVFLLTSARRLPVVDESNRLLGQISRRDVIQAGMKQINQGPARESSVLYLSALGDRQHAPIS</sequence>
<protein>
    <submittedName>
        <fullName evidence="4">Inosine-5'-monophosphate dehydrogenase</fullName>
        <ecNumber evidence="4">1.1.1.205</ecNumber>
    </submittedName>
</protein>
<keyword evidence="5" id="KW-1185">Reference proteome</keyword>
<dbReference type="PROSITE" id="PS51371">
    <property type="entry name" value="CBS"/>
    <property type="match status" value="2"/>
</dbReference>
<dbReference type="Gene3D" id="3.10.580.10">
    <property type="entry name" value="CBS-domain"/>
    <property type="match status" value="1"/>
</dbReference>
<name>A0A5C5VG56_9BACT</name>
<dbReference type="OrthoDB" id="9790355at2"/>